<evidence type="ECO:0000313" key="4">
    <source>
        <dbReference type="EMBL" id="VAW37974.1"/>
    </source>
</evidence>
<keyword evidence="1" id="KW-0328">Glycosyltransferase</keyword>
<dbReference type="PANTHER" id="PTHR43363:SF1">
    <property type="entry name" value="HYPOXANTHINE-GUANINE PHOSPHORIBOSYLTRANSFERASE"/>
    <property type="match status" value="1"/>
</dbReference>
<dbReference type="Pfam" id="PF00156">
    <property type="entry name" value="Pribosyltran"/>
    <property type="match status" value="1"/>
</dbReference>
<dbReference type="Gene3D" id="3.40.50.2020">
    <property type="match status" value="1"/>
</dbReference>
<dbReference type="InterPro" id="IPR000836">
    <property type="entry name" value="PRTase_dom"/>
</dbReference>
<evidence type="ECO:0000259" key="3">
    <source>
        <dbReference type="Pfam" id="PF00156"/>
    </source>
</evidence>
<dbReference type="InterPro" id="IPR029057">
    <property type="entry name" value="PRTase-like"/>
</dbReference>
<name>A0A3B0W306_9ZZZZ</name>
<dbReference type="CDD" id="cd06223">
    <property type="entry name" value="PRTases_typeI"/>
    <property type="match status" value="1"/>
</dbReference>
<evidence type="ECO:0000256" key="2">
    <source>
        <dbReference type="ARBA" id="ARBA00022679"/>
    </source>
</evidence>
<evidence type="ECO:0000256" key="1">
    <source>
        <dbReference type="ARBA" id="ARBA00022676"/>
    </source>
</evidence>
<protein>
    <recommendedName>
        <fullName evidence="3">Phosphoribosyltransferase domain-containing protein</fullName>
    </recommendedName>
</protein>
<dbReference type="SUPFAM" id="SSF53271">
    <property type="entry name" value="PRTase-like"/>
    <property type="match status" value="1"/>
</dbReference>
<dbReference type="EMBL" id="UOEU01000688">
    <property type="protein sequence ID" value="VAW37974.1"/>
    <property type="molecule type" value="Genomic_DNA"/>
</dbReference>
<feature type="domain" description="Phosphoribosyltransferase" evidence="3">
    <location>
        <begin position="32"/>
        <end position="133"/>
    </location>
</feature>
<proteinExistence type="predicted"/>
<accession>A0A3B0W306</accession>
<gene>
    <name evidence="4" type="ORF">MNBD_CHLOROFLEXI01-2817</name>
</gene>
<sequence length="167" mass="18652">MRREVLTWSDVDKLIDYLAPQIQGRYDSMLIITRGGIVPGGMMAEALNITYILTASVRFPADFPGLQTPGQEKFAIPEFIQFPADSLLAGRRILVVDDVWTKGRNMVTVANRIDAAGGQPDTCVLHYKPASSLYPGYTPTYYAAVTDAYIIYPWELDRGPEMLGMWN</sequence>
<dbReference type="GO" id="GO:0016757">
    <property type="term" value="F:glycosyltransferase activity"/>
    <property type="evidence" value="ECO:0007669"/>
    <property type="project" value="UniProtKB-KW"/>
</dbReference>
<dbReference type="AlphaFoldDB" id="A0A3B0W306"/>
<keyword evidence="2" id="KW-0808">Transferase</keyword>
<dbReference type="PANTHER" id="PTHR43363">
    <property type="entry name" value="HYPOXANTHINE PHOSPHORIBOSYLTRANSFERASE"/>
    <property type="match status" value="1"/>
</dbReference>
<reference evidence="4" key="1">
    <citation type="submission" date="2018-06" db="EMBL/GenBank/DDBJ databases">
        <authorList>
            <person name="Zhirakovskaya E."/>
        </authorList>
    </citation>
    <scope>NUCLEOTIDE SEQUENCE</scope>
</reference>
<organism evidence="4">
    <name type="scientific">hydrothermal vent metagenome</name>
    <dbReference type="NCBI Taxonomy" id="652676"/>
    <lineage>
        <taxon>unclassified sequences</taxon>
        <taxon>metagenomes</taxon>
        <taxon>ecological metagenomes</taxon>
    </lineage>
</organism>